<organism evidence="1 2">
    <name type="scientific">Gossypium armourianum</name>
    <dbReference type="NCBI Taxonomy" id="34283"/>
    <lineage>
        <taxon>Eukaryota</taxon>
        <taxon>Viridiplantae</taxon>
        <taxon>Streptophyta</taxon>
        <taxon>Embryophyta</taxon>
        <taxon>Tracheophyta</taxon>
        <taxon>Spermatophyta</taxon>
        <taxon>Magnoliopsida</taxon>
        <taxon>eudicotyledons</taxon>
        <taxon>Gunneridae</taxon>
        <taxon>Pentapetalae</taxon>
        <taxon>rosids</taxon>
        <taxon>malvids</taxon>
        <taxon>Malvales</taxon>
        <taxon>Malvaceae</taxon>
        <taxon>Malvoideae</taxon>
        <taxon>Gossypium</taxon>
    </lineage>
</organism>
<accession>A0A7J9KHQ0</accession>
<keyword evidence="2" id="KW-1185">Reference proteome</keyword>
<name>A0A7J9KHQ0_9ROSI</name>
<comment type="caution">
    <text evidence="1">The sequence shown here is derived from an EMBL/GenBank/DDBJ whole genome shotgun (WGS) entry which is preliminary data.</text>
</comment>
<protein>
    <submittedName>
        <fullName evidence="1">Uncharacterized protein</fullName>
    </submittedName>
</protein>
<gene>
    <name evidence="1" type="ORF">Goarm_022941</name>
</gene>
<dbReference type="AlphaFoldDB" id="A0A7J9KHQ0"/>
<reference evidence="1 2" key="1">
    <citation type="journal article" date="2019" name="Genome Biol. Evol.">
        <title>Insights into the evolution of the New World diploid cottons (Gossypium, subgenus Houzingenia) based on genome sequencing.</title>
        <authorList>
            <person name="Grover C.E."/>
            <person name="Arick M.A. 2nd"/>
            <person name="Thrash A."/>
            <person name="Conover J.L."/>
            <person name="Sanders W.S."/>
            <person name="Peterson D.G."/>
            <person name="Frelichowski J.E."/>
            <person name="Scheffler J.A."/>
            <person name="Scheffler B.E."/>
            <person name="Wendel J.F."/>
        </authorList>
    </citation>
    <scope>NUCLEOTIDE SEQUENCE [LARGE SCALE GENOMIC DNA]</scope>
    <source>
        <strain evidence="1">6</strain>
        <tissue evidence="1">Leaf</tissue>
    </source>
</reference>
<dbReference type="Proteomes" id="UP000593575">
    <property type="component" value="Unassembled WGS sequence"/>
</dbReference>
<proteinExistence type="predicted"/>
<dbReference type="EMBL" id="JABFAE010419224">
    <property type="protein sequence ID" value="MBA0845891.1"/>
    <property type="molecule type" value="Genomic_DNA"/>
</dbReference>
<evidence type="ECO:0000313" key="1">
    <source>
        <dbReference type="EMBL" id="MBA0845891.1"/>
    </source>
</evidence>
<evidence type="ECO:0000313" key="2">
    <source>
        <dbReference type="Proteomes" id="UP000593575"/>
    </source>
</evidence>
<sequence>MDLVGSVATSTYVKGSSVLGIILRVFKENALFGPTIDKELLVWSIPERLAICLTLLMHSLPYLEVLIMLWKKDLCFQRQGMS</sequence>